<protein>
    <submittedName>
        <fullName evidence="1">Uncharacterized protein</fullName>
    </submittedName>
</protein>
<sequence>MAQSVLVDINQDFEKMPFVEIYEFEHSYEESDKYFRMFNEGKELFPFDLLAEKANLVANDSSLSIVTVLRAMDEDGLPYDIREDKLNEFKTKLSNGGKYSISHRNEHVFSQSELEILAGTVNEIKESLLGDTGARFIFTK</sequence>
<dbReference type="EMBL" id="JMCG01000001">
    <property type="protein sequence ID" value="KGK12431.1"/>
    <property type="molecule type" value="Genomic_DNA"/>
</dbReference>
<gene>
    <name evidence="1" type="ORF">EA26_14415</name>
</gene>
<proteinExistence type="predicted"/>
<organism evidence="1 2">
    <name type="scientific">Vibrio navarrensis</name>
    <dbReference type="NCBI Taxonomy" id="29495"/>
    <lineage>
        <taxon>Bacteria</taxon>
        <taxon>Pseudomonadati</taxon>
        <taxon>Pseudomonadota</taxon>
        <taxon>Gammaproteobacteria</taxon>
        <taxon>Vibrionales</taxon>
        <taxon>Vibrionaceae</taxon>
        <taxon>Vibrio</taxon>
    </lineage>
</organism>
<reference evidence="1 2" key="1">
    <citation type="submission" date="2014-04" db="EMBL/GenBank/DDBJ databases">
        <title>Genome sequencing of Vibrio navarrensis strains.</title>
        <authorList>
            <person name="Gladney L.M."/>
            <person name="Katz L.S."/>
            <person name="Marino-Ramirez L."/>
            <person name="Jordan I.K."/>
        </authorList>
    </citation>
    <scope>NUCLEOTIDE SEQUENCE [LARGE SCALE GENOMIC DNA]</scope>
    <source>
        <strain evidence="1 2">ATCC 51183</strain>
    </source>
</reference>
<evidence type="ECO:0000313" key="1">
    <source>
        <dbReference type="EMBL" id="KGK12431.1"/>
    </source>
</evidence>
<evidence type="ECO:0000313" key="2">
    <source>
        <dbReference type="Proteomes" id="UP000029994"/>
    </source>
</evidence>
<accession>A0A099LYJ4</accession>
<dbReference type="Proteomes" id="UP000029994">
    <property type="component" value="Unassembled WGS sequence"/>
</dbReference>
<keyword evidence="2" id="KW-1185">Reference proteome</keyword>
<dbReference type="AlphaFoldDB" id="A0A099LYJ4"/>
<name>A0A099LYJ4_9VIBR</name>
<comment type="caution">
    <text evidence="1">The sequence shown here is derived from an EMBL/GenBank/DDBJ whole genome shotgun (WGS) entry which is preliminary data.</text>
</comment>